<reference evidence="8 9" key="1">
    <citation type="submission" date="2018-11" db="EMBL/GenBank/DDBJ databases">
        <title>Chitinophaga lutea sp.nov., isolate from arsenic contaminated soil.</title>
        <authorList>
            <person name="Zong Y."/>
        </authorList>
    </citation>
    <scope>NUCLEOTIDE SEQUENCE [LARGE SCALE GENOMIC DNA]</scope>
    <source>
        <strain evidence="8 9">ZY74</strain>
    </source>
</reference>
<dbReference type="Pfam" id="PF00145">
    <property type="entry name" value="DNA_methylase"/>
    <property type="match status" value="1"/>
</dbReference>
<keyword evidence="3 7" id="KW-0808">Transferase</keyword>
<comment type="similarity">
    <text evidence="7">Belongs to the class I-like SAM-binding methyltransferase superfamily. C5-methyltransferase family.</text>
</comment>
<evidence type="ECO:0000256" key="7">
    <source>
        <dbReference type="PROSITE-ProRule" id="PRU01016"/>
    </source>
</evidence>
<dbReference type="PANTHER" id="PTHR10629:SF52">
    <property type="entry name" value="DNA (CYTOSINE-5)-METHYLTRANSFERASE 1"/>
    <property type="match status" value="1"/>
</dbReference>
<dbReference type="InterPro" id="IPR029063">
    <property type="entry name" value="SAM-dependent_MTases_sf"/>
</dbReference>
<dbReference type="PANTHER" id="PTHR10629">
    <property type="entry name" value="CYTOSINE-SPECIFIC METHYLTRANSFERASE"/>
    <property type="match status" value="1"/>
</dbReference>
<sequence>MQTMQRKIHPKANRRQPGQQERAPLFIVVDLFCGAGGDATGFNNAGGLALVIACVNHDAVAIRSHRRNHPYAAHYSEDARTFDIRKLKTHVDKYRLIYPHAKLILWISADCTHYSDAAGGKPRDPDSRSMPEILHKVYDPLTKTYQPGDSYLQILQPDYVQMENVEEFMAWGPLDKKGRPIRRRNGEDWLRWRKEICALGYRDQWRKLCAADYGAHTHRTRLFGIFARPGLPIVFPQATHSEMPTNGGLFGDLLPWKPVREILNLSDTGPSIFSRKKPLCENTLRRMIVGVKKTVALNEDQFFSLYYSGGGTYASLSRPSPVVPTRDRISLVTLVRPQHTHTIYNPSWGGHFVGVGRPCPVVMARQDKAPLHLISMTASRPLLTYPTDSPATAELKELMRRYGITDIKWRLLSIPELLAIQGFPRDYQLTGGRTRQTKHIGNAVVPVVITRWTQALAAAVLQLAA</sequence>
<keyword evidence="2 7" id="KW-0489">Methyltransferase</keyword>
<dbReference type="InterPro" id="IPR050390">
    <property type="entry name" value="C5-Methyltransferase"/>
</dbReference>
<name>A0A3N4PWU5_9BACT</name>
<dbReference type="InterPro" id="IPR001525">
    <property type="entry name" value="C5_MeTfrase"/>
</dbReference>
<dbReference type="GO" id="GO:0044027">
    <property type="term" value="P:negative regulation of gene expression via chromosomal CpG island methylation"/>
    <property type="evidence" value="ECO:0007669"/>
    <property type="project" value="TreeGrafter"/>
</dbReference>
<dbReference type="Proteomes" id="UP000278351">
    <property type="component" value="Unassembled WGS sequence"/>
</dbReference>
<evidence type="ECO:0000313" key="8">
    <source>
        <dbReference type="EMBL" id="RPE13192.1"/>
    </source>
</evidence>
<dbReference type="SUPFAM" id="SSF53335">
    <property type="entry name" value="S-adenosyl-L-methionine-dependent methyltransferases"/>
    <property type="match status" value="1"/>
</dbReference>
<keyword evidence="5" id="KW-0680">Restriction system</keyword>
<dbReference type="PROSITE" id="PS51679">
    <property type="entry name" value="SAM_MT_C5"/>
    <property type="match status" value="1"/>
</dbReference>
<comment type="catalytic activity">
    <reaction evidence="6">
        <text>a 2'-deoxycytidine in DNA + S-adenosyl-L-methionine = a 5-methyl-2'-deoxycytidine in DNA + S-adenosyl-L-homocysteine + H(+)</text>
        <dbReference type="Rhea" id="RHEA:13681"/>
        <dbReference type="Rhea" id="RHEA-COMP:11369"/>
        <dbReference type="Rhea" id="RHEA-COMP:11370"/>
        <dbReference type="ChEBI" id="CHEBI:15378"/>
        <dbReference type="ChEBI" id="CHEBI:57856"/>
        <dbReference type="ChEBI" id="CHEBI:59789"/>
        <dbReference type="ChEBI" id="CHEBI:85452"/>
        <dbReference type="ChEBI" id="CHEBI:85454"/>
        <dbReference type="EC" id="2.1.1.37"/>
    </reaction>
</comment>
<evidence type="ECO:0000256" key="5">
    <source>
        <dbReference type="ARBA" id="ARBA00022747"/>
    </source>
</evidence>
<dbReference type="Gene3D" id="3.40.50.150">
    <property type="entry name" value="Vaccinia Virus protein VP39"/>
    <property type="match status" value="1"/>
</dbReference>
<evidence type="ECO:0000256" key="4">
    <source>
        <dbReference type="ARBA" id="ARBA00022691"/>
    </source>
</evidence>
<dbReference type="AlphaFoldDB" id="A0A3N4PWU5"/>
<dbReference type="GO" id="GO:0032259">
    <property type="term" value="P:methylation"/>
    <property type="evidence" value="ECO:0007669"/>
    <property type="project" value="UniProtKB-KW"/>
</dbReference>
<dbReference type="Gene3D" id="3.90.120.10">
    <property type="entry name" value="DNA Methylase, subunit A, domain 2"/>
    <property type="match status" value="1"/>
</dbReference>
<accession>A0A3N4PWU5</accession>
<gene>
    <name evidence="8" type="ORF">EGT74_06580</name>
</gene>
<dbReference type="GO" id="GO:0003886">
    <property type="term" value="F:DNA (cytosine-5-)-methyltransferase activity"/>
    <property type="evidence" value="ECO:0007669"/>
    <property type="project" value="UniProtKB-EC"/>
</dbReference>
<organism evidence="8 9">
    <name type="scientific">Chitinophaga lutea</name>
    <dbReference type="NCBI Taxonomy" id="2488634"/>
    <lineage>
        <taxon>Bacteria</taxon>
        <taxon>Pseudomonadati</taxon>
        <taxon>Bacteroidota</taxon>
        <taxon>Chitinophagia</taxon>
        <taxon>Chitinophagales</taxon>
        <taxon>Chitinophagaceae</taxon>
        <taxon>Chitinophaga</taxon>
    </lineage>
</organism>
<keyword evidence="9" id="KW-1185">Reference proteome</keyword>
<dbReference type="EMBL" id="RPDH01000001">
    <property type="protein sequence ID" value="RPE13192.1"/>
    <property type="molecule type" value="Genomic_DNA"/>
</dbReference>
<evidence type="ECO:0000256" key="6">
    <source>
        <dbReference type="ARBA" id="ARBA00047422"/>
    </source>
</evidence>
<dbReference type="EC" id="2.1.1.37" evidence="1"/>
<dbReference type="GO" id="GO:0003677">
    <property type="term" value="F:DNA binding"/>
    <property type="evidence" value="ECO:0007669"/>
    <property type="project" value="TreeGrafter"/>
</dbReference>
<feature type="active site" evidence="7">
    <location>
        <position position="111"/>
    </location>
</feature>
<protein>
    <recommendedName>
        <fullName evidence="1">DNA (cytosine-5-)-methyltransferase</fullName>
        <ecNumber evidence="1">2.1.1.37</ecNumber>
    </recommendedName>
</protein>
<keyword evidence="4 7" id="KW-0949">S-adenosyl-L-methionine</keyword>
<proteinExistence type="inferred from homology"/>
<evidence type="ECO:0000256" key="3">
    <source>
        <dbReference type="ARBA" id="ARBA00022679"/>
    </source>
</evidence>
<comment type="caution">
    <text evidence="8">The sequence shown here is derived from an EMBL/GenBank/DDBJ whole genome shotgun (WGS) entry which is preliminary data.</text>
</comment>
<evidence type="ECO:0000256" key="1">
    <source>
        <dbReference type="ARBA" id="ARBA00011975"/>
    </source>
</evidence>
<evidence type="ECO:0000313" key="9">
    <source>
        <dbReference type="Proteomes" id="UP000278351"/>
    </source>
</evidence>
<dbReference type="GO" id="GO:0009307">
    <property type="term" value="P:DNA restriction-modification system"/>
    <property type="evidence" value="ECO:0007669"/>
    <property type="project" value="UniProtKB-KW"/>
</dbReference>
<evidence type="ECO:0000256" key="2">
    <source>
        <dbReference type="ARBA" id="ARBA00022603"/>
    </source>
</evidence>